<proteinExistence type="predicted"/>
<comment type="caution">
    <text evidence="2">The sequence shown here is derived from an EMBL/GenBank/DDBJ whole genome shotgun (WGS) entry which is preliminary data.</text>
</comment>
<evidence type="ECO:0000313" key="2">
    <source>
        <dbReference type="EMBL" id="KAK5163567.1"/>
    </source>
</evidence>
<dbReference type="Proteomes" id="UP001337655">
    <property type="component" value="Unassembled WGS sequence"/>
</dbReference>
<organism evidence="2 3">
    <name type="scientific">Saxophila tyrrhenica</name>
    <dbReference type="NCBI Taxonomy" id="1690608"/>
    <lineage>
        <taxon>Eukaryota</taxon>
        <taxon>Fungi</taxon>
        <taxon>Dikarya</taxon>
        <taxon>Ascomycota</taxon>
        <taxon>Pezizomycotina</taxon>
        <taxon>Dothideomycetes</taxon>
        <taxon>Dothideomycetidae</taxon>
        <taxon>Mycosphaerellales</taxon>
        <taxon>Extremaceae</taxon>
        <taxon>Saxophila</taxon>
    </lineage>
</organism>
<keyword evidence="3" id="KW-1185">Reference proteome</keyword>
<feature type="region of interest" description="Disordered" evidence="1">
    <location>
        <begin position="79"/>
        <end position="98"/>
    </location>
</feature>
<reference evidence="2 3" key="1">
    <citation type="submission" date="2023-08" db="EMBL/GenBank/DDBJ databases">
        <title>Black Yeasts Isolated from many extreme environments.</title>
        <authorList>
            <person name="Coleine C."/>
            <person name="Stajich J.E."/>
            <person name="Selbmann L."/>
        </authorList>
    </citation>
    <scope>NUCLEOTIDE SEQUENCE [LARGE SCALE GENOMIC DNA]</scope>
    <source>
        <strain evidence="2 3">CCFEE 5935</strain>
    </source>
</reference>
<sequence>MAKEVLSLRKSANVQAVKEQQSILKAVSMQPSINQTDTNKNSIAIGGDDAIFKTTDNPRTSDDTYDAFGFENSVLGTAPSTSVPPKLPETSRAFSDSEAENAKLEKAAKRAAAQKEKAKLMLELKAIEIKQRLMELEEDETCWVSTRRWGHWYNTQSSTRQASTLLLGGQTSTEQWYSINLDYVHFTTTRPVISSLIRSTDCSADDMLCKNEAKERHLQKADNVYESGALPTELFSMVIGIETACLNTVY</sequence>
<gene>
    <name evidence="2" type="ORF">LTR77_010516</name>
</gene>
<accession>A0AAV9NUX9</accession>
<dbReference type="GeneID" id="89931842"/>
<evidence type="ECO:0000256" key="1">
    <source>
        <dbReference type="SAM" id="MobiDB-lite"/>
    </source>
</evidence>
<dbReference type="RefSeq" id="XP_064654009.1">
    <property type="nucleotide sequence ID" value="XM_064807734.1"/>
</dbReference>
<protein>
    <submittedName>
        <fullName evidence="2">Uncharacterized protein</fullName>
    </submittedName>
</protein>
<dbReference type="AlphaFoldDB" id="A0AAV9NUX9"/>
<evidence type="ECO:0000313" key="3">
    <source>
        <dbReference type="Proteomes" id="UP001337655"/>
    </source>
</evidence>
<dbReference type="EMBL" id="JAVRRT010000024">
    <property type="protein sequence ID" value="KAK5163567.1"/>
    <property type="molecule type" value="Genomic_DNA"/>
</dbReference>
<name>A0AAV9NUX9_9PEZI</name>